<gene>
    <name evidence="4" type="ORF">VF724_14815</name>
</gene>
<feature type="domain" description="HTH-type transcriptional regulator MT1864/Rv1816-like C-terminal" evidence="3">
    <location>
        <begin position="82"/>
        <end position="179"/>
    </location>
</feature>
<dbReference type="SUPFAM" id="SSF48498">
    <property type="entry name" value="Tetracyclin repressor-like, C-terminal domain"/>
    <property type="match status" value="1"/>
</dbReference>
<organism evidence="4 5">
    <name type="scientific">Ferviditalea candida</name>
    <dbReference type="NCBI Taxonomy" id="3108399"/>
    <lineage>
        <taxon>Bacteria</taxon>
        <taxon>Bacillati</taxon>
        <taxon>Bacillota</taxon>
        <taxon>Bacilli</taxon>
        <taxon>Bacillales</taxon>
        <taxon>Paenibacillaceae</taxon>
        <taxon>Ferviditalea</taxon>
    </lineage>
</organism>
<dbReference type="InterPro" id="IPR009057">
    <property type="entry name" value="Homeodomain-like_sf"/>
</dbReference>
<evidence type="ECO:0000313" key="4">
    <source>
        <dbReference type="EMBL" id="MEB3102928.1"/>
    </source>
</evidence>
<evidence type="ECO:0000259" key="3">
    <source>
        <dbReference type="Pfam" id="PF13305"/>
    </source>
</evidence>
<dbReference type="InterPro" id="IPR036271">
    <property type="entry name" value="Tet_transcr_reg_TetR-rel_C_sf"/>
</dbReference>
<dbReference type="Proteomes" id="UP001310386">
    <property type="component" value="Unassembled WGS sequence"/>
</dbReference>
<reference evidence="4" key="1">
    <citation type="submission" date="2023-12" db="EMBL/GenBank/DDBJ databases">
        <title>Fervidustalea candida gen. nov., sp. nov., a novel member of the family Paenibacillaceae isolated from a geothermal area.</title>
        <authorList>
            <person name="Li W.-J."/>
            <person name="Jiao J.-Y."/>
            <person name="Chen Y."/>
        </authorList>
    </citation>
    <scope>NUCLEOTIDE SEQUENCE</scope>
    <source>
        <strain evidence="4">SYSU GA230002</strain>
    </source>
</reference>
<dbReference type="Pfam" id="PF13305">
    <property type="entry name" value="TetR_C_33"/>
    <property type="match status" value="1"/>
</dbReference>
<name>A0ABU5ZK79_9BACL</name>
<evidence type="ECO:0000256" key="2">
    <source>
        <dbReference type="ARBA" id="ARBA00023163"/>
    </source>
</evidence>
<protein>
    <submittedName>
        <fullName evidence="4">WHG domain-containing protein</fullName>
    </submittedName>
</protein>
<dbReference type="EMBL" id="JAYJLD010000024">
    <property type="protein sequence ID" value="MEB3102928.1"/>
    <property type="molecule type" value="Genomic_DNA"/>
</dbReference>
<accession>A0ABU5ZK79</accession>
<proteinExistence type="predicted"/>
<dbReference type="Gene3D" id="1.10.10.60">
    <property type="entry name" value="Homeodomain-like"/>
    <property type="match status" value="1"/>
</dbReference>
<keyword evidence="2" id="KW-0804">Transcription</keyword>
<evidence type="ECO:0000313" key="5">
    <source>
        <dbReference type="Proteomes" id="UP001310386"/>
    </source>
</evidence>
<evidence type="ECO:0000256" key="1">
    <source>
        <dbReference type="ARBA" id="ARBA00023015"/>
    </source>
</evidence>
<dbReference type="SUPFAM" id="SSF46689">
    <property type="entry name" value="Homeodomain-like"/>
    <property type="match status" value="1"/>
</dbReference>
<comment type="caution">
    <text evidence="4">The sequence shown here is derived from an EMBL/GenBank/DDBJ whole genome shotgun (WGS) entry which is preliminary data.</text>
</comment>
<keyword evidence="5" id="KW-1185">Reference proteome</keyword>
<dbReference type="RefSeq" id="WP_371755050.1">
    <property type="nucleotide sequence ID" value="NZ_JAYJLD010000024.1"/>
</dbReference>
<keyword evidence="1" id="KW-0805">Transcription regulation</keyword>
<dbReference type="InterPro" id="IPR025996">
    <property type="entry name" value="MT1864/Rv1816-like_C"/>
</dbReference>
<sequence>MARAGLDQQIVLLAAAEIADVQGLDEVTLATLAQKLGVRTPSLYNHVSGLPGIRKQLSIYGMNRLTDTLARAAAGQTKDDAVRSLARAYLGFVREHPGLYEATHRLPDLEDEQVKAAAEGTVNVVLGVLQGYGLEGAAAIHTIRGLRSLLHGFASIEQQGGFGMPLDLDTSFRLLIDTFLAGIHSLYAKI</sequence>
<dbReference type="Gene3D" id="1.10.357.10">
    <property type="entry name" value="Tetracycline Repressor, domain 2"/>
    <property type="match status" value="1"/>
</dbReference>